<evidence type="ECO:0000313" key="3">
    <source>
        <dbReference type="EMBL" id="KZP14987.1"/>
    </source>
</evidence>
<dbReference type="Proteomes" id="UP000076532">
    <property type="component" value="Unassembled WGS sequence"/>
</dbReference>
<organism evidence="3 4">
    <name type="scientific">Athelia psychrophila</name>
    <dbReference type="NCBI Taxonomy" id="1759441"/>
    <lineage>
        <taxon>Eukaryota</taxon>
        <taxon>Fungi</taxon>
        <taxon>Dikarya</taxon>
        <taxon>Basidiomycota</taxon>
        <taxon>Agaricomycotina</taxon>
        <taxon>Agaricomycetes</taxon>
        <taxon>Agaricomycetidae</taxon>
        <taxon>Atheliales</taxon>
        <taxon>Atheliaceae</taxon>
        <taxon>Athelia</taxon>
    </lineage>
</organism>
<accession>A0A166DR71</accession>
<dbReference type="STRING" id="436010.A0A166DR71"/>
<feature type="region of interest" description="Disordered" evidence="1">
    <location>
        <begin position="1"/>
        <end position="24"/>
    </location>
</feature>
<reference evidence="3 4" key="1">
    <citation type="journal article" date="2016" name="Mol. Biol. Evol.">
        <title>Comparative Genomics of Early-Diverging Mushroom-Forming Fungi Provides Insights into the Origins of Lignocellulose Decay Capabilities.</title>
        <authorList>
            <person name="Nagy L.G."/>
            <person name="Riley R."/>
            <person name="Tritt A."/>
            <person name="Adam C."/>
            <person name="Daum C."/>
            <person name="Floudas D."/>
            <person name="Sun H."/>
            <person name="Yadav J.S."/>
            <person name="Pangilinan J."/>
            <person name="Larsson K.H."/>
            <person name="Matsuura K."/>
            <person name="Barry K."/>
            <person name="Labutti K."/>
            <person name="Kuo R."/>
            <person name="Ohm R.A."/>
            <person name="Bhattacharya S.S."/>
            <person name="Shirouzu T."/>
            <person name="Yoshinaga Y."/>
            <person name="Martin F.M."/>
            <person name="Grigoriev I.V."/>
            <person name="Hibbett D.S."/>
        </authorList>
    </citation>
    <scope>NUCLEOTIDE SEQUENCE [LARGE SCALE GENOMIC DNA]</scope>
    <source>
        <strain evidence="3 4">CBS 109695</strain>
    </source>
</reference>
<dbReference type="Pfam" id="PF23726">
    <property type="entry name" value="Beta-prop_RSE1_2nd"/>
    <property type="match status" value="1"/>
</dbReference>
<dbReference type="Gene3D" id="2.130.10.10">
    <property type="entry name" value="YVTN repeat-like/Quinoprotein amine dehydrogenase"/>
    <property type="match status" value="1"/>
</dbReference>
<name>A0A166DR71_9AGAM</name>
<dbReference type="InterPro" id="IPR015943">
    <property type="entry name" value="WD40/YVTN_repeat-like_dom_sf"/>
</dbReference>
<evidence type="ECO:0000259" key="2">
    <source>
        <dbReference type="Pfam" id="PF23726"/>
    </source>
</evidence>
<feature type="compositionally biased region" description="Polar residues" evidence="1">
    <location>
        <begin position="7"/>
        <end position="21"/>
    </location>
</feature>
<dbReference type="InterPro" id="IPR058543">
    <property type="entry name" value="Beta-prop_RSE1/DDB1/CPSF1_2nd"/>
</dbReference>
<dbReference type="OrthoDB" id="2973768at2759"/>
<keyword evidence="4" id="KW-1185">Reference proteome</keyword>
<dbReference type="AlphaFoldDB" id="A0A166DR71"/>
<dbReference type="EMBL" id="KV417610">
    <property type="protein sequence ID" value="KZP14987.1"/>
    <property type="molecule type" value="Genomic_DNA"/>
</dbReference>
<gene>
    <name evidence="3" type="ORF">FIBSPDRAFT_959275</name>
</gene>
<evidence type="ECO:0000313" key="4">
    <source>
        <dbReference type="Proteomes" id="UP000076532"/>
    </source>
</evidence>
<evidence type="ECO:0000256" key="1">
    <source>
        <dbReference type="SAM" id="MobiDB-lite"/>
    </source>
</evidence>
<protein>
    <recommendedName>
        <fullName evidence="2">RSE1/DDB1/CPSF1 second beta-propeller domain-containing protein</fullName>
    </recommendedName>
</protein>
<proteinExistence type="predicted"/>
<sequence>MSYEPEFSSTVYPNFGTSNPSRPLPRAHFRPRGLYNLALADELESLDPIVDSKTTKRREDDQYDSYIILSFVNSTLVLSIGETIEEVQDTGFLSSAP</sequence>
<feature type="domain" description="RSE1/DDB1/CPSF1 second beta-propeller" evidence="2">
    <location>
        <begin position="52"/>
        <end position="96"/>
    </location>
</feature>